<accession>A0A0R3MN73</accession>
<feature type="compositionally biased region" description="Polar residues" evidence="1">
    <location>
        <begin position="8"/>
        <end position="23"/>
    </location>
</feature>
<reference evidence="2 3" key="1">
    <citation type="submission" date="2014-03" db="EMBL/GenBank/DDBJ databases">
        <title>Bradyrhizobium valentinum sp. nov., isolated from effective nodules of Lupinus mariae-josephae, a lupine endemic of basic-lime soils in Eastern Spain.</title>
        <authorList>
            <person name="Duran D."/>
            <person name="Rey L."/>
            <person name="Navarro A."/>
            <person name="Busquets A."/>
            <person name="Imperial J."/>
            <person name="Ruiz-Argueso T."/>
        </authorList>
    </citation>
    <scope>NUCLEOTIDE SEQUENCE [LARGE SCALE GENOMIC DNA]</scope>
    <source>
        <strain evidence="2 3">CCBAU 23086</strain>
    </source>
</reference>
<name>A0A0R3MN73_9BRAD</name>
<proteinExistence type="predicted"/>
<organism evidence="2 3">
    <name type="scientific">Bradyrhizobium lablabi</name>
    <dbReference type="NCBI Taxonomy" id="722472"/>
    <lineage>
        <taxon>Bacteria</taxon>
        <taxon>Pseudomonadati</taxon>
        <taxon>Pseudomonadota</taxon>
        <taxon>Alphaproteobacteria</taxon>
        <taxon>Hyphomicrobiales</taxon>
        <taxon>Nitrobacteraceae</taxon>
        <taxon>Bradyrhizobium</taxon>
    </lineage>
</organism>
<dbReference type="EMBL" id="LLYB01000081">
    <property type="protein sequence ID" value="KRR21322.1"/>
    <property type="molecule type" value="Genomic_DNA"/>
</dbReference>
<evidence type="ECO:0000256" key="1">
    <source>
        <dbReference type="SAM" id="MobiDB-lite"/>
    </source>
</evidence>
<evidence type="ECO:0000313" key="2">
    <source>
        <dbReference type="EMBL" id="KRR21322.1"/>
    </source>
</evidence>
<evidence type="ECO:0000313" key="3">
    <source>
        <dbReference type="Proteomes" id="UP000051660"/>
    </source>
</evidence>
<dbReference type="AlphaFoldDB" id="A0A0R3MN73"/>
<feature type="region of interest" description="Disordered" evidence="1">
    <location>
        <begin position="1"/>
        <end position="23"/>
    </location>
</feature>
<protein>
    <submittedName>
        <fullName evidence="2">Uncharacterized protein</fullName>
    </submittedName>
</protein>
<comment type="caution">
    <text evidence="2">The sequence shown here is derived from an EMBL/GenBank/DDBJ whole genome shotgun (WGS) entry which is preliminary data.</text>
</comment>
<sequence>MGKVKLLQSDSQAPMKPSAQTQKLVDTNRQMRRYRAWKGEQFELIARGGSGEQWRELRMVLRLMSYEEIELRLVEHIRHQTWLLEADEETRAAALSLIHGAIIKLRIRNGYAPLNDSLPGEPPTAFERIRELLQVT</sequence>
<gene>
    <name evidence="2" type="ORF">CQ14_06645</name>
</gene>
<dbReference type="Proteomes" id="UP000051660">
    <property type="component" value="Unassembled WGS sequence"/>
</dbReference>
<dbReference type="RefSeq" id="WP_057859780.1">
    <property type="nucleotide sequence ID" value="NZ_LLYB01000081.1"/>
</dbReference>